<proteinExistence type="predicted"/>
<name>A0A7J7J0F3_BUGNE</name>
<feature type="transmembrane region" description="Helical" evidence="1">
    <location>
        <begin position="147"/>
        <end position="180"/>
    </location>
</feature>
<protein>
    <submittedName>
        <fullName evidence="2">Uncharacterized protein</fullName>
    </submittedName>
</protein>
<dbReference type="InterPro" id="IPR040350">
    <property type="entry name" value="TMEM272"/>
</dbReference>
<comment type="caution">
    <text evidence="2">The sequence shown here is derived from an EMBL/GenBank/DDBJ whole genome shotgun (WGS) entry which is preliminary data.</text>
</comment>
<feature type="transmembrane region" description="Helical" evidence="1">
    <location>
        <begin position="88"/>
        <end position="106"/>
    </location>
</feature>
<accession>A0A7J7J0F3</accession>
<dbReference type="PANTHER" id="PTHR33444:SF2">
    <property type="entry name" value="MARVEL DOMAIN-CONTAINING PROTEIN"/>
    <property type="match status" value="1"/>
</dbReference>
<dbReference type="PANTHER" id="PTHR33444">
    <property type="entry name" value="SI:DKEY-19B23.12-RELATED"/>
    <property type="match status" value="1"/>
</dbReference>
<sequence length="191" mass="21468">MLGDSEVAVRSPATYTSSVIDELKDQKLRSVGLCDYMKNATIDFYNRVSGLVSTTVIFLLLWLTWGLALPITGISIGNDAINERKPMIMPALTVLFALFLFAWFIAGNVWVFRMVPCQNNSSRKYCYTLDEAHISGGRYCNYVVFKFTYWLIIATWGMAALVAVAFVIFAALMLGVYYCSDQGQPRAPPRR</sequence>
<keyword evidence="3" id="KW-1185">Reference proteome</keyword>
<evidence type="ECO:0000313" key="3">
    <source>
        <dbReference type="Proteomes" id="UP000593567"/>
    </source>
</evidence>
<evidence type="ECO:0000256" key="1">
    <source>
        <dbReference type="SAM" id="Phobius"/>
    </source>
</evidence>
<feature type="transmembrane region" description="Helical" evidence="1">
    <location>
        <begin position="56"/>
        <end position="76"/>
    </location>
</feature>
<keyword evidence="1" id="KW-0812">Transmembrane</keyword>
<reference evidence="2" key="1">
    <citation type="submission" date="2020-06" db="EMBL/GenBank/DDBJ databases">
        <title>Draft genome of Bugula neritina, a colonial animal packing powerful symbionts and potential medicines.</title>
        <authorList>
            <person name="Rayko M."/>
        </authorList>
    </citation>
    <scope>NUCLEOTIDE SEQUENCE [LARGE SCALE GENOMIC DNA]</scope>
    <source>
        <strain evidence="2">Kwan_BN1</strain>
    </source>
</reference>
<organism evidence="2 3">
    <name type="scientific">Bugula neritina</name>
    <name type="common">Brown bryozoan</name>
    <name type="synonym">Sertularia neritina</name>
    <dbReference type="NCBI Taxonomy" id="10212"/>
    <lineage>
        <taxon>Eukaryota</taxon>
        <taxon>Metazoa</taxon>
        <taxon>Spiralia</taxon>
        <taxon>Lophotrochozoa</taxon>
        <taxon>Bryozoa</taxon>
        <taxon>Gymnolaemata</taxon>
        <taxon>Cheilostomatida</taxon>
        <taxon>Flustrina</taxon>
        <taxon>Buguloidea</taxon>
        <taxon>Bugulidae</taxon>
        <taxon>Bugula</taxon>
    </lineage>
</organism>
<keyword evidence="1" id="KW-0472">Membrane</keyword>
<dbReference type="Proteomes" id="UP000593567">
    <property type="component" value="Unassembled WGS sequence"/>
</dbReference>
<dbReference type="EMBL" id="VXIV02003241">
    <property type="protein sequence ID" value="KAF6019307.1"/>
    <property type="molecule type" value="Genomic_DNA"/>
</dbReference>
<gene>
    <name evidence="2" type="ORF">EB796_022396</name>
</gene>
<dbReference type="AlphaFoldDB" id="A0A7J7J0F3"/>
<evidence type="ECO:0000313" key="2">
    <source>
        <dbReference type="EMBL" id="KAF6019307.1"/>
    </source>
</evidence>
<keyword evidence="1" id="KW-1133">Transmembrane helix</keyword>